<sequence>MATTTFPFFPFFPAELRYEIWDHALQEFEPTRPVLHFFRRRGCWVPQPLTESDPGYIAGRKQLGMYFRTDLLEPDNRLVVPLVYVNREARQVALAWFRKQGIEIRPQPDGRALLVRPFRPELDALYANCQKFCDFYYEPFDRLCEPDLRGHSVDLHGHSAVVRIAVPEAVFFGDLPLSLVPNRLWFEHFTVLFVVINPQPEVDDSPGPWRWELEGAEGAALLWNNDSQEFDFHGGNVSIGDNTLYEKLRATADRDLRPSLIHGGLAHFEVRPVVAVRR</sequence>
<evidence type="ECO:0000259" key="1">
    <source>
        <dbReference type="Pfam" id="PF20150"/>
    </source>
</evidence>
<evidence type="ECO:0000313" key="3">
    <source>
        <dbReference type="Proteomes" id="UP000289323"/>
    </source>
</evidence>
<dbReference type="Proteomes" id="UP000289323">
    <property type="component" value="Unassembled WGS sequence"/>
</dbReference>
<dbReference type="EMBL" id="OUUZ01000015">
    <property type="protein sequence ID" value="SPQ25432.1"/>
    <property type="molecule type" value="Genomic_DNA"/>
</dbReference>
<reference evidence="2 3" key="1">
    <citation type="submission" date="2018-04" db="EMBL/GenBank/DDBJ databases">
        <authorList>
            <person name="Huttner S."/>
            <person name="Dainat J."/>
        </authorList>
    </citation>
    <scope>NUCLEOTIDE SEQUENCE [LARGE SCALE GENOMIC DNA]</scope>
</reference>
<accession>A0A3S4B9F4</accession>
<dbReference type="Pfam" id="PF20150">
    <property type="entry name" value="2EXR"/>
    <property type="match status" value="1"/>
</dbReference>
<name>A0A3S4B9F4_9PEZI</name>
<gene>
    <name evidence="2" type="ORF">TT172_LOCUS7851</name>
</gene>
<dbReference type="AlphaFoldDB" id="A0A3S4B9F4"/>
<evidence type="ECO:0000313" key="2">
    <source>
        <dbReference type="EMBL" id="SPQ25432.1"/>
    </source>
</evidence>
<organism evidence="2 3">
    <name type="scientific">Thermothielavioides terrestris</name>
    <dbReference type="NCBI Taxonomy" id="2587410"/>
    <lineage>
        <taxon>Eukaryota</taxon>
        <taxon>Fungi</taxon>
        <taxon>Dikarya</taxon>
        <taxon>Ascomycota</taxon>
        <taxon>Pezizomycotina</taxon>
        <taxon>Sordariomycetes</taxon>
        <taxon>Sordariomycetidae</taxon>
        <taxon>Sordariales</taxon>
        <taxon>Chaetomiaceae</taxon>
        <taxon>Thermothielavioides</taxon>
    </lineage>
</organism>
<feature type="domain" description="2EXR" evidence="1">
    <location>
        <begin position="6"/>
        <end position="100"/>
    </location>
</feature>
<dbReference type="InterPro" id="IPR045518">
    <property type="entry name" value="2EXR"/>
</dbReference>
<proteinExistence type="predicted"/>
<protein>
    <submittedName>
        <fullName evidence="2">7c156488-cb29-4fb9-91f7-d859dff546c1</fullName>
    </submittedName>
</protein>